<dbReference type="Proteomes" id="UP000749559">
    <property type="component" value="Unassembled WGS sequence"/>
</dbReference>
<accession>A0A8S4Q3V7</accession>
<feature type="compositionally biased region" description="Basic and acidic residues" evidence="1">
    <location>
        <begin position="66"/>
        <end position="77"/>
    </location>
</feature>
<feature type="compositionally biased region" description="Polar residues" evidence="1">
    <location>
        <begin position="78"/>
        <end position="99"/>
    </location>
</feature>
<feature type="non-terminal residue" evidence="2">
    <location>
        <position position="139"/>
    </location>
</feature>
<evidence type="ECO:0000313" key="2">
    <source>
        <dbReference type="EMBL" id="CAH1798572.1"/>
    </source>
</evidence>
<proteinExistence type="predicted"/>
<organism evidence="2 3">
    <name type="scientific">Owenia fusiformis</name>
    <name type="common">Polychaete worm</name>
    <dbReference type="NCBI Taxonomy" id="6347"/>
    <lineage>
        <taxon>Eukaryota</taxon>
        <taxon>Metazoa</taxon>
        <taxon>Spiralia</taxon>
        <taxon>Lophotrochozoa</taxon>
        <taxon>Annelida</taxon>
        <taxon>Polychaeta</taxon>
        <taxon>Sedentaria</taxon>
        <taxon>Canalipalpata</taxon>
        <taxon>Sabellida</taxon>
        <taxon>Oweniida</taxon>
        <taxon>Oweniidae</taxon>
        <taxon>Owenia</taxon>
    </lineage>
</organism>
<name>A0A8S4Q3V7_OWEFU</name>
<feature type="region of interest" description="Disordered" evidence="1">
    <location>
        <begin position="66"/>
        <end position="139"/>
    </location>
</feature>
<dbReference type="EMBL" id="CAIIXF020000011">
    <property type="protein sequence ID" value="CAH1798572.1"/>
    <property type="molecule type" value="Genomic_DNA"/>
</dbReference>
<evidence type="ECO:0000313" key="3">
    <source>
        <dbReference type="Proteomes" id="UP000749559"/>
    </source>
</evidence>
<sequence length="139" mass="15430">MSSPCSIRNFFVNQIGTCIVEKKWCNRSVRYAKVNFERREDRNAVFTKFGKVVHIQHQEYEVSVENFDKSATTEKQSKQSQNSRKPETTVTTGSRSGHTPRSGPIVPLMSGSVSAPRTEDRANSNLGQNTPKLGGGPNA</sequence>
<protein>
    <submittedName>
        <fullName evidence="2">Uncharacterized protein</fullName>
    </submittedName>
</protein>
<dbReference type="AlphaFoldDB" id="A0A8S4Q3V7"/>
<gene>
    <name evidence="2" type="ORF">OFUS_LOCUS22705</name>
</gene>
<comment type="caution">
    <text evidence="2">The sequence shown here is derived from an EMBL/GenBank/DDBJ whole genome shotgun (WGS) entry which is preliminary data.</text>
</comment>
<reference evidence="2" key="1">
    <citation type="submission" date="2022-03" db="EMBL/GenBank/DDBJ databases">
        <authorList>
            <person name="Martin C."/>
        </authorList>
    </citation>
    <scope>NUCLEOTIDE SEQUENCE</scope>
</reference>
<evidence type="ECO:0000256" key="1">
    <source>
        <dbReference type="SAM" id="MobiDB-lite"/>
    </source>
</evidence>
<keyword evidence="3" id="KW-1185">Reference proteome</keyword>